<keyword evidence="7" id="KW-1185">Reference proteome</keyword>
<dbReference type="PANTHER" id="PTHR13026">
    <property type="entry name" value="NNP-1 PROTEIN NOVEL NUCLEAR PROTEIN 1 NOP52"/>
    <property type="match status" value="1"/>
</dbReference>
<feature type="region of interest" description="Disordered" evidence="5">
    <location>
        <begin position="190"/>
        <end position="312"/>
    </location>
</feature>
<dbReference type="InterPro" id="IPR010301">
    <property type="entry name" value="RRP1"/>
</dbReference>
<dbReference type="OrthoDB" id="2019504at2759"/>
<protein>
    <submittedName>
        <fullName evidence="6">Uncharacterized protein</fullName>
    </submittedName>
</protein>
<comment type="subcellular location">
    <subcellularLocation>
        <location evidence="1">Nucleus</location>
    </subcellularLocation>
</comment>
<dbReference type="Pfam" id="PF05997">
    <property type="entry name" value="Nop52"/>
    <property type="match status" value="1"/>
</dbReference>
<dbReference type="GO" id="GO:0005634">
    <property type="term" value="C:nucleus"/>
    <property type="evidence" value="ECO:0007669"/>
    <property type="project" value="UniProtKB-SubCell"/>
</dbReference>
<evidence type="ECO:0000256" key="1">
    <source>
        <dbReference type="ARBA" id="ARBA00004123"/>
    </source>
</evidence>
<dbReference type="PANTHER" id="PTHR13026:SF0">
    <property type="entry name" value="RIBOSOMAL RNA PROCESSING 1B"/>
    <property type="match status" value="1"/>
</dbReference>
<evidence type="ECO:0000313" key="6">
    <source>
        <dbReference type="EMBL" id="KAF6172109.1"/>
    </source>
</evidence>
<evidence type="ECO:0000256" key="5">
    <source>
        <dbReference type="SAM" id="MobiDB-lite"/>
    </source>
</evidence>
<dbReference type="GO" id="GO:0006364">
    <property type="term" value="P:rRNA processing"/>
    <property type="evidence" value="ECO:0007669"/>
    <property type="project" value="UniProtKB-KW"/>
</dbReference>
<evidence type="ECO:0000256" key="3">
    <source>
        <dbReference type="ARBA" id="ARBA00022552"/>
    </source>
</evidence>
<dbReference type="Proteomes" id="UP000541444">
    <property type="component" value="Unassembled WGS sequence"/>
</dbReference>
<accession>A0A7J7NY61</accession>
<dbReference type="EMBL" id="JACGCM010000445">
    <property type="protein sequence ID" value="KAF6172109.1"/>
    <property type="molecule type" value="Genomic_DNA"/>
</dbReference>
<keyword evidence="3" id="KW-0698">rRNA processing</keyword>
<dbReference type="GO" id="GO:0030688">
    <property type="term" value="C:preribosome, small subunit precursor"/>
    <property type="evidence" value="ECO:0007669"/>
    <property type="project" value="InterPro"/>
</dbReference>
<organism evidence="6 7">
    <name type="scientific">Kingdonia uniflora</name>
    <dbReference type="NCBI Taxonomy" id="39325"/>
    <lineage>
        <taxon>Eukaryota</taxon>
        <taxon>Viridiplantae</taxon>
        <taxon>Streptophyta</taxon>
        <taxon>Embryophyta</taxon>
        <taxon>Tracheophyta</taxon>
        <taxon>Spermatophyta</taxon>
        <taxon>Magnoliopsida</taxon>
        <taxon>Ranunculales</taxon>
        <taxon>Circaeasteraceae</taxon>
        <taxon>Kingdonia</taxon>
    </lineage>
</organism>
<evidence type="ECO:0000256" key="4">
    <source>
        <dbReference type="ARBA" id="ARBA00023242"/>
    </source>
</evidence>
<evidence type="ECO:0000313" key="7">
    <source>
        <dbReference type="Proteomes" id="UP000541444"/>
    </source>
</evidence>
<comment type="similarity">
    <text evidence="2">Belongs to the RRP1 family.</text>
</comment>
<sequence>MQLIDNLSSLLVTLDLPFSIQYFEALLILTRREWGGIDFLRLDKFYFLIRKFLSKLFLVLKNNLWDLELVNRLMLRLKEKTLLNINKCPAHGVSYLEELKLYLPIKLENFEVLLKSFFSVMGKFHDKVLLNTIKTYMFGRFVEHGNGLHDDFLKLEKGVANSGVEVVSPEVNEDANMDEVHELVPINGVETQVADGSADKTSKKKKKRKLDKGLANSGIEIVGPEVDEDGKMDEVPDLVPNNDMVNEVDTKGSNGSADKGSKKIKKGKKTSGETKSSKKKKNETTDSDALEVKEEMIGNGVFANEESLSKDG</sequence>
<proteinExistence type="inferred from homology"/>
<dbReference type="AlphaFoldDB" id="A0A7J7NY61"/>
<keyword evidence="4" id="KW-0539">Nucleus</keyword>
<gene>
    <name evidence="6" type="ORF">GIB67_029527</name>
</gene>
<comment type="caution">
    <text evidence="6">The sequence shown here is derived from an EMBL/GenBank/DDBJ whole genome shotgun (WGS) entry which is preliminary data.</text>
</comment>
<name>A0A7J7NY61_9MAGN</name>
<evidence type="ECO:0000256" key="2">
    <source>
        <dbReference type="ARBA" id="ARBA00006374"/>
    </source>
</evidence>
<reference evidence="6 7" key="1">
    <citation type="journal article" date="2020" name="IScience">
        <title>Genome Sequencing of the Endangered Kingdonia uniflora (Circaeasteraceae, Ranunculales) Reveals Potential Mechanisms of Evolutionary Specialization.</title>
        <authorList>
            <person name="Sun Y."/>
            <person name="Deng T."/>
            <person name="Zhang A."/>
            <person name="Moore M.J."/>
            <person name="Landis J.B."/>
            <person name="Lin N."/>
            <person name="Zhang H."/>
            <person name="Zhang X."/>
            <person name="Huang J."/>
            <person name="Zhang X."/>
            <person name="Sun H."/>
            <person name="Wang H."/>
        </authorList>
    </citation>
    <scope>NUCLEOTIDE SEQUENCE [LARGE SCALE GENOMIC DNA]</scope>
    <source>
        <strain evidence="6">TB1705</strain>
        <tissue evidence="6">Leaf</tissue>
    </source>
</reference>